<reference evidence="1 2" key="1">
    <citation type="journal article" date="2018" name="Sci. Rep.">
        <title>Comparative analysis of the Pocillopora damicornis genome highlights role of immune system in coral evolution.</title>
        <authorList>
            <person name="Cunning R."/>
            <person name="Bay R.A."/>
            <person name="Gillette P."/>
            <person name="Baker A.C."/>
            <person name="Traylor-Knowles N."/>
        </authorList>
    </citation>
    <scope>NUCLEOTIDE SEQUENCE [LARGE SCALE GENOMIC DNA]</scope>
    <source>
        <strain evidence="1">RSMAS</strain>
        <tissue evidence="1">Whole animal</tissue>
    </source>
</reference>
<dbReference type="EMBL" id="RCHS01001413">
    <property type="protein sequence ID" value="RMX53841.1"/>
    <property type="molecule type" value="Genomic_DNA"/>
</dbReference>
<dbReference type="Proteomes" id="UP000275408">
    <property type="component" value="Unassembled WGS sequence"/>
</dbReference>
<evidence type="ECO:0000313" key="1">
    <source>
        <dbReference type="EMBL" id="RMX53841.1"/>
    </source>
</evidence>
<evidence type="ECO:0000313" key="2">
    <source>
        <dbReference type="Proteomes" id="UP000275408"/>
    </source>
</evidence>
<protein>
    <submittedName>
        <fullName evidence="1">Uncharacterized protein</fullName>
    </submittedName>
</protein>
<dbReference type="AlphaFoldDB" id="A0A3M6UJJ4"/>
<comment type="caution">
    <text evidence="1">The sequence shown here is derived from an EMBL/GenBank/DDBJ whole genome shotgun (WGS) entry which is preliminary data.</text>
</comment>
<sequence length="148" mass="16805">MKWSRDICELVFNPVQLDTCWKTTSKMPSTISQPSVTESALKEVTPNKYEIIKAMKEKEVSGADCDHEYKTQENRNQTGMKNVTHKRNQLDSSGHSKMILRFGKNLPQSLKKFLSNFNIMAIQNSLDVFHNTLNGITVNSPTDQLADV</sequence>
<proteinExistence type="predicted"/>
<accession>A0A3M6UJJ4</accession>
<name>A0A3M6UJJ4_POCDA</name>
<keyword evidence="2" id="KW-1185">Reference proteome</keyword>
<organism evidence="1 2">
    <name type="scientific">Pocillopora damicornis</name>
    <name type="common">Cauliflower coral</name>
    <name type="synonym">Millepora damicornis</name>
    <dbReference type="NCBI Taxonomy" id="46731"/>
    <lineage>
        <taxon>Eukaryota</taxon>
        <taxon>Metazoa</taxon>
        <taxon>Cnidaria</taxon>
        <taxon>Anthozoa</taxon>
        <taxon>Hexacorallia</taxon>
        <taxon>Scleractinia</taxon>
        <taxon>Astrocoeniina</taxon>
        <taxon>Pocilloporidae</taxon>
        <taxon>Pocillopora</taxon>
    </lineage>
</organism>
<gene>
    <name evidence="1" type="ORF">pdam_00000469</name>
</gene>